<dbReference type="AlphaFoldDB" id="A0A7Y3RNS6"/>
<sequence length="275" mass="29970">MDHLTSWLSRQPKDGLVALGIGVSLTALIVLTSARAEGAAASDGEQVRERAEARFEGSALDRVDCEGYGPLCQIVSGQTVLYVDEEVRYAFIGRLYDLDEEKDLTAETLALLIPEEAPLLRKAGTEGDAPFRFDDLPMDAAITRNEGGRRKVAVFSDLHCGYCQRLSAALSEAPDIEAREFLIAFSGSEEASRKIGCARDPEAAIKDYYRTRTLPKGDCDRDIVSPARDAATAFGINSTPTFVRPDGAIMSGFRDLASLRAWIDEEQVSQGEADR</sequence>
<dbReference type="SUPFAM" id="SSF54423">
    <property type="entry name" value="DsbC/DsbG N-terminal domain-like"/>
    <property type="match status" value="1"/>
</dbReference>
<proteinExistence type="inferred from homology"/>
<comment type="function">
    <text evidence="1">May be required for disulfide bond formation in some proteins.</text>
</comment>
<dbReference type="SUPFAM" id="SSF52833">
    <property type="entry name" value="Thioredoxin-like"/>
    <property type="match status" value="1"/>
</dbReference>
<dbReference type="InterPro" id="IPR036249">
    <property type="entry name" value="Thioredoxin-like_sf"/>
</dbReference>
<evidence type="ECO:0000256" key="4">
    <source>
        <dbReference type="ARBA" id="ARBA00022729"/>
    </source>
</evidence>
<protein>
    <recommendedName>
        <fullName evidence="8">Thiol:disulfide interchange protein</fullName>
    </recommendedName>
</protein>
<dbReference type="EMBL" id="JABFCX010000003">
    <property type="protein sequence ID" value="NNU17492.1"/>
    <property type="molecule type" value="Genomic_DNA"/>
</dbReference>
<keyword evidence="4 8" id="KW-0732">Signal</keyword>
<dbReference type="PANTHER" id="PTHR35272">
    <property type="entry name" value="THIOL:DISULFIDE INTERCHANGE PROTEIN DSBC-RELATED"/>
    <property type="match status" value="1"/>
</dbReference>
<keyword evidence="5 8" id="KW-0574">Periplasm</keyword>
<dbReference type="Pfam" id="PF13098">
    <property type="entry name" value="Thioredoxin_2"/>
    <property type="match status" value="1"/>
</dbReference>
<dbReference type="InterPro" id="IPR018950">
    <property type="entry name" value="DiS-bond_isomerase_DsbC/G_N"/>
</dbReference>
<keyword evidence="7 8" id="KW-0676">Redox-active center</keyword>
<evidence type="ECO:0000256" key="5">
    <source>
        <dbReference type="ARBA" id="ARBA00022764"/>
    </source>
</evidence>
<evidence type="ECO:0000259" key="9">
    <source>
        <dbReference type="PROSITE" id="PS51352"/>
    </source>
</evidence>
<comment type="function">
    <text evidence="8">Required for disulfide bond formation in some periplasmic proteins. Acts by transferring its disulfide bond to other proteins and is reduced in the process.</text>
</comment>
<evidence type="ECO:0000256" key="6">
    <source>
        <dbReference type="ARBA" id="ARBA00023157"/>
    </source>
</evidence>
<dbReference type="PROSITE" id="PS51352">
    <property type="entry name" value="THIOREDOXIN_2"/>
    <property type="match status" value="1"/>
</dbReference>
<evidence type="ECO:0000256" key="7">
    <source>
        <dbReference type="ARBA" id="ARBA00023284"/>
    </source>
</evidence>
<evidence type="ECO:0000313" key="10">
    <source>
        <dbReference type="EMBL" id="NNU17492.1"/>
    </source>
</evidence>
<dbReference type="Pfam" id="PF10411">
    <property type="entry name" value="DsbC_N"/>
    <property type="match status" value="1"/>
</dbReference>
<dbReference type="RefSeq" id="WP_173200963.1">
    <property type="nucleotide sequence ID" value="NZ_JABFCX010000003.1"/>
</dbReference>
<evidence type="ECO:0000313" key="11">
    <source>
        <dbReference type="Proteomes" id="UP000536835"/>
    </source>
</evidence>
<feature type="domain" description="Thioredoxin" evidence="9">
    <location>
        <begin position="111"/>
        <end position="268"/>
    </location>
</feature>
<dbReference type="InterPro" id="IPR009094">
    <property type="entry name" value="DiS-bond_isomerase_DsbC/G_N_sf"/>
</dbReference>
<dbReference type="Proteomes" id="UP000536835">
    <property type="component" value="Unassembled WGS sequence"/>
</dbReference>
<dbReference type="CDD" id="cd03020">
    <property type="entry name" value="DsbA_DsbC_DsbG"/>
    <property type="match status" value="1"/>
</dbReference>
<keyword evidence="11" id="KW-1185">Reference proteome</keyword>
<evidence type="ECO:0000256" key="2">
    <source>
        <dbReference type="ARBA" id="ARBA00004418"/>
    </source>
</evidence>
<dbReference type="Gene3D" id="3.10.450.70">
    <property type="entry name" value="Disulphide bond isomerase, DsbC/G, N-terminal"/>
    <property type="match status" value="1"/>
</dbReference>
<organism evidence="10 11">
    <name type="scientific">Parvularcula mediterranea</name>
    <dbReference type="NCBI Taxonomy" id="2732508"/>
    <lineage>
        <taxon>Bacteria</taxon>
        <taxon>Pseudomonadati</taxon>
        <taxon>Pseudomonadota</taxon>
        <taxon>Alphaproteobacteria</taxon>
        <taxon>Parvularculales</taxon>
        <taxon>Parvularculaceae</taxon>
        <taxon>Parvularcula</taxon>
    </lineage>
</organism>
<evidence type="ECO:0000256" key="3">
    <source>
        <dbReference type="ARBA" id="ARBA00009813"/>
    </source>
</evidence>
<dbReference type="InterPro" id="IPR051470">
    <property type="entry name" value="Thiol:disulfide_interchange"/>
</dbReference>
<dbReference type="InterPro" id="IPR033954">
    <property type="entry name" value="DiS-bond_Isoase_DsbC/G"/>
</dbReference>
<comment type="subcellular location">
    <subcellularLocation>
        <location evidence="2 8">Periplasm</location>
    </subcellularLocation>
</comment>
<comment type="caution">
    <text evidence="10">The sequence shown here is derived from an EMBL/GenBank/DDBJ whole genome shotgun (WGS) entry which is preliminary data.</text>
</comment>
<name>A0A7Y3RNS6_9PROT</name>
<accession>A0A7Y3RNS6</accession>
<dbReference type="InterPro" id="IPR012336">
    <property type="entry name" value="Thioredoxin-like_fold"/>
</dbReference>
<keyword evidence="6" id="KW-1015">Disulfide bond</keyword>
<dbReference type="PANTHER" id="PTHR35272:SF3">
    <property type="entry name" value="THIOL:DISULFIDE INTERCHANGE PROTEIN DSBC"/>
    <property type="match status" value="1"/>
</dbReference>
<comment type="similarity">
    <text evidence="3 8">Belongs to the thioredoxin family. DsbC subfamily.</text>
</comment>
<gene>
    <name evidence="10" type="ORF">HK107_14260</name>
</gene>
<reference evidence="10 11" key="1">
    <citation type="submission" date="2020-05" db="EMBL/GenBank/DDBJ databases">
        <title>Parvularcula mediterraneae sp. nov., isolated from polypropylene straw from shallow seawater of the seashore of Laganas in Zakynthos island, Greece.</title>
        <authorList>
            <person name="Szabo I."/>
            <person name="Al-Omari J."/>
            <person name="Rado J."/>
            <person name="Szerdahelyi G.S."/>
        </authorList>
    </citation>
    <scope>NUCLEOTIDE SEQUENCE [LARGE SCALE GENOMIC DNA]</scope>
    <source>
        <strain evidence="10 11">ZS-1/3</strain>
    </source>
</reference>
<evidence type="ECO:0000256" key="8">
    <source>
        <dbReference type="RuleBase" id="RU364038"/>
    </source>
</evidence>
<evidence type="ECO:0000256" key="1">
    <source>
        <dbReference type="ARBA" id="ARBA00003565"/>
    </source>
</evidence>
<dbReference type="Gene3D" id="3.40.30.10">
    <property type="entry name" value="Glutaredoxin"/>
    <property type="match status" value="1"/>
</dbReference>
<dbReference type="GO" id="GO:0042597">
    <property type="term" value="C:periplasmic space"/>
    <property type="evidence" value="ECO:0007669"/>
    <property type="project" value="UniProtKB-SubCell"/>
</dbReference>
<dbReference type="InterPro" id="IPR013766">
    <property type="entry name" value="Thioredoxin_domain"/>
</dbReference>